<accession>A0A9X0HZA4</accession>
<dbReference type="AlphaFoldDB" id="A0A9X0HZA4"/>
<evidence type="ECO:0000256" key="1">
    <source>
        <dbReference type="SAM" id="MobiDB-lite"/>
    </source>
</evidence>
<evidence type="ECO:0000313" key="3">
    <source>
        <dbReference type="Proteomes" id="UP000053246"/>
    </source>
</evidence>
<gene>
    <name evidence="2" type="ORF">ADL17_11580</name>
</gene>
<keyword evidence="3" id="KW-1185">Reference proteome</keyword>
<organism evidence="2 3">
    <name type="scientific">Micromonospora maris</name>
    <dbReference type="NCBI Taxonomy" id="1003110"/>
    <lineage>
        <taxon>Bacteria</taxon>
        <taxon>Bacillati</taxon>
        <taxon>Actinomycetota</taxon>
        <taxon>Actinomycetes</taxon>
        <taxon>Micromonosporales</taxon>
        <taxon>Micromonosporaceae</taxon>
        <taxon>Micromonospora</taxon>
    </lineage>
</organism>
<sequence length="67" mass="7419">MAYHCPSYVWTIPPWATPVPGRPPTVTPWLSTTRPSHAPPADCGVRDGDRHSTSWRTPPDGHSIMKT</sequence>
<comment type="caution">
    <text evidence="2">The sequence shown here is derived from an EMBL/GenBank/DDBJ whole genome shotgun (WGS) entry which is preliminary data.</text>
</comment>
<name>A0A9X0HZA4_9ACTN</name>
<evidence type="ECO:0000313" key="2">
    <source>
        <dbReference type="EMBL" id="KUJ43893.1"/>
    </source>
</evidence>
<dbReference type="Proteomes" id="UP000053246">
    <property type="component" value="Unassembled WGS sequence"/>
</dbReference>
<reference evidence="2 3" key="1">
    <citation type="submission" date="2015-10" db="EMBL/GenBank/DDBJ databases">
        <authorList>
            <person name="Ju K.-S."/>
            <person name="Doroghazi J.R."/>
            <person name="Metcalf W.W."/>
        </authorList>
    </citation>
    <scope>NUCLEOTIDE SEQUENCE [LARGE SCALE GENOMIC DNA]</scope>
    <source>
        <strain evidence="2 3">NRRL B-24793</strain>
    </source>
</reference>
<protein>
    <submittedName>
        <fullName evidence="2">Uncharacterized protein</fullName>
    </submittedName>
</protein>
<dbReference type="EMBL" id="LMWI01000002">
    <property type="protein sequence ID" value="KUJ43893.1"/>
    <property type="molecule type" value="Genomic_DNA"/>
</dbReference>
<proteinExistence type="predicted"/>
<feature type="region of interest" description="Disordered" evidence="1">
    <location>
        <begin position="26"/>
        <end position="67"/>
    </location>
</feature>